<dbReference type="InterPro" id="IPR002933">
    <property type="entry name" value="Peptidase_M20"/>
</dbReference>
<dbReference type="Gene3D" id="3.40.630.10">
    <property type="entry name" value="Zn peptidases"/>
    <property type="match status" value="2"/>
</dbReference>
<dbReference type="OrthoDB" id="3064516at2759"/>
<dbReference type="AlphaFoldDB" id="A0A016VZW9"/>
<dbReference type="STRING" id="53326.A0A016VZW9"/>
<evidence type="ECO:0000313" key="1">
    <source>
        <dbReference type="EMBL" id="EYC32891.1"/>
    </source>
</evidence>
<accession>A0A016VZW9</accession>
<dbReference type="Proteomes" id="UP000024635">
    <property type="component" value="Unassembled WGS sequence"/>
</dbReference>
<dbReference type="PANTHER" id="PTHR45892">
    <property type="entry name" value="AMINOACYLASE-1"/>
    <property type="match status" value="1"/>
</dbReference>
<comment type="caution">
    <text evidence="1">The sequence shown here is derived from an EMBL/GenBank/DDBJ whole genome shotgun (WGS) entry which is preliminary data.</text>
</comment>
<name>A0A016VZW9_9BILA</name>
<evidence type="ECO:0000313" key="2">
    <source>
        <dbReference type="Proteomes" id="UP000024635"/>
    </source>
</evidence>
<dbReference type="PANTHER" id="PTHR45892:SF1">
    <property type="entry name" value="AMINOACYLASE-1"/>
    <property type="match status" value="1"/>
</dbReference>
<dbReference type="GO" id="GO:0004046">
    <property type="term" value="F:aminoacylase activity"/>
    <property type="evidence" value="ECO:0007669"/>
    <property type="project" value="TreeGrafter"/>
</dbReference>
<sequence>MNLTKSGPKQLLIKAVPGKPFIIMTIPGSQPKLPSIVLYSHTDVVPTFKDNWKYDPYSGYKDEHGNIYGRGAQDMKSVGSQYFEAIRRHFKRGKRQWLRTIHIVWAPGRSLQKSILNVWVVVCVRVCVSTPDYFVMISKFSLKTTVNLTHHSLNISDEEIGAIDGMAKFVKMPEFRELNLGFMLDEGLATEGSTYKVYYAERNPWWIEFTCEGSPGHGSKFIENTAGEKLVELLVLLFCCDCIVCSTGEDSWENAVEKKSAGNRTGIGEGAEKNRHCARILNYHRVWNRL</sequence>
<dbReference type="InterPro" id="IPR052083">
    <property type="entry name" value="Aminoacylase-1_M20A"/>
</dbReference>
<dbReference type="SUPFAM" id="SSF53187">
    <property type="entry name" value="Zn-dependent exopeptidases"/>
    <property type="match status" value="2"/>
</dbReference>
<keyword evidence="2" id="KW-1185">Reference proteome</keyword>
<reference evidence="2" key="1">
    <citation type="journal article" date="2015" name="Nat. Genet.">
        <title>The genome and transcriptome of the zoonotic hookworm Ancylostoma ceylanicum identify infection-specific gene families.</title>
        <authorList>
            <person name="Schwarz E.M."/>
            <person name="Hu Y."/>
            <person name="Antoshechkin I."/>
            <person name="Miller M.M."/>
            <person name="Sternberg P.W."/>
            <person name="Aroian R.V."/>
        </authorList>
    </citation>
    <scope>NUCLEOTIDE SEQUENCE</scope>
    <source>
        <strain evidence="2">HY135</strain>
    </source>
</reference>
<proteinExistence type="predicted"/>
<dbReference type="EMBL" id="JARK01001338">
    <property type="protein sequence ID" value="EYC32891.1"/>
    <property type="molecule type" value="Genomic_DNA"/>
</dbReference>
<protein>
    <recommendedName>
        <fullName evidence="3">Peptidase M20 dimerisation domain-containing protein</fullName>
    </recommendedName>
</protein>
<organism evidence="1 2">
    <name type="scientific">Ancylostoma ceylanicum</name>
    <dbReference type="NCBI Taxonomy" id="53326"/>
    <lineage>
        <taxon>Eukaryota</taxon>
        <taxon>Metazoa</taxon>
        <taxon>Ecdysozoa</taxon>
        <taxon>Nematoda</taxon>
        <taxon>Chromadorea</taxon>
        <taxon>Rhabditida</taxon>
        <taxon>Rhabditina</taxon>
        <taxon>Rhabditomorpha</taxon>
        <taxon>Strongyloidea</taxon>
        <taxon>Ancylostomatidae</taxon>
        <taxon>Ancylostomatinae</taxon>
        <taxon>Ancylostoma</taxon>
    </lineage>
</organism>
<evidence type="ECO:0008006" key="3">
    <source>
        <dbReference type="Google" id="ProtNLM"/>
    </source>
</evidence>
<gene>
    <name evidence="1" type="primary">Acey_s0002.g1149</name>
    <name evidence="1" type="ORF">Y032_0002g1149</name>
</gene>
<dbReference type="Pfam" id="PF01546">
    <property type="entry name" value="Peptidase_M20"/>
    <property type="match status" value="1"/>
</dbReference>